<feature type="domain" description="HTH asnC-type" evidence="4">
    <location>
        <begin position="1"/>
        <end position="62"/>
    </location>
</feature>
<dbReference type="InterPro" id="IPR019887">
    <property type="entry name" value="Tscrpt_reg_AsnC/Lrp_C"/>
</dbReference>
<dbReference type="InterPro" id="IPR036388">
    <property type="entry name" value="WH-like_DNA-bd_sf"/>
</dbReference>
<proteinExistence type="predicted"/>
<dbReference type="Pfam" id="PF01037">
    <property type="entry name" value="AsnC_trans_reg"/>
    <property type="match status" value="1"/>
</dbReference>
<dbReference type="SUPFAM" id="SSF46785">
    <property type="entry name" value="Winged helix' DNA-binding domain"/>
    <property type="match status" value="1"/>
</dbReference>
<sequence>MDATDSAILNILAREARISFSDLGRRIGLSTNAASARVRRLEDDGVILGYQAILADSIAGTGPNLEVFIDIRLKPEADSGVFLAWAMAAPAVRDAVHVTGPYDYILHAVVPNTRALDQLLRRLKTEGGAAQTQSRLALR</sequence>
<evidence type="ECO:0000313" key="5">
    <source>
        <dbReference type="EMBL" id="SEE43340.1"/>
    </source>
</evidence>
<dbReference type="RefSeq" id="WP_074711122.1">
    <property type="nucleotide sequence ID" value="NZ_FNTV01000001.1"/>
</dbReference>
<dbReference type="InterPro" id="IPR019885">
    <property type="entry name" value="Tscrpt_reg_HTH_AsnC-type_CS"/>
</dbReference>
<dbReference type="Gene3D" id="1.10.10.10">
    <property type="entry name" value="Winged helix-like DNA-binding domain superfamily/Winged helix DNA-binding domain"/>
    <property type="match status" value="1"/>
</dbReference>
<evidence type="ECO:0000313" key="6">
    <source>
        <dbReference type="Proteomes" id="UP000182725"/>
    </source>
</evidence>
<protein>
    <submittedName>
        <fullName evidence="5">Transcriptional regulator, AsnC family</fullName>
    </submittedName>
</protein>
<dbReference type="InterPro" id="IPR011008">
    <property type="entry name" value="Dimeric_a/b-barrel"/>
</dbReference>
<dbReference type="EMBL" id="FNTV01000001">
    <property type="protein sequence ID" value="SEE43340.1"/>
    <property type="molecule type" value="Genomic_DNA"/>
</dbReference>
<dbReference type="GO" id="GO:0005829">
    <property type="term" value="C:cytosol"/>
    <property type="evidence" value="ECO:0007669"/>
    <property type="project" value="TreeGrafter"/>
</dbReference>
<dbReference type="CDD" id="cd00090">
    <property type="entry name" value="HTH_ARSR"/>
    <property type="match status" value="1"/>
</dbReference>
<dbReference type="SUPFAM" id="SSF54909">
    <property type="entry name" value="Dimeric alpha+beta barrel"/>
    <property type="match status" value="1"/>
</dbReference>
<evidence type="ECO:0000256" key="3">
    <source>
        <dbReference type="ARBA" id="ARBA00023163"/>
    </source>
</evidence>
<dbReference type="PROSITE" id="PS50956">
    <property type="entry name" value="HTH_ASNC_2"/>
    <property type="match status" value="1"/>
</dbReference>
<dbReference type="InterPro" id="IPR000485">
    <property type="entry name" value="AsnC-type_HTH_dom"/>
</dbReference>
<keyword evidence="3" id="KW-0804">Transcription</keyword>
<dbReference type="Gene3D" id="3.30.70.920">
    <property type="match status" value="1"/>
</dbReference>
<dbReference type="PROSITE" id="PS00519">
    <property type="entry name" value="HTH_ASNC_1"/>
    <property type="match status" value="1"/>
</dbReference>
<evidence type="ECO:0000259" key="4">
    <source>
        <dbReference type="PROSITE" id="PS50956"/>
    </source>
</evidence>
<dbReference type="InterPro" id="IPR011991">
    <property type="entry name" value="ArsR-like_HTH"/>
</dbReference>
<reference evidence="5 6" key="1">
    <citation type="submission" date="2016-10" db="EMBL/GenBank/DDBJ databases">
        <authorList>
            <person name="de Groot N.N."/>
        </authorList>
    </citation>
    <scope>NUCLEOTIDE SEQUENCE [LARGE SCALE GENOMIC DNA]</scope>
    <source>
        <strain evidence="5 6">DSM 22274</strain>
    </source>
</reference>
<keyword evidence="1" id="KW-0805">Transcription regulation</keyword>
<dbReference type="PANTHER" id="PTHR30154">
    <property type="entry name" value="LEUCINE-RESPONSIVE REGULATORY PROTEIN"/>
    <property type="match status" value="1"/>
</dbReference>
<dbReference type="GO" id="GO:0043565">
    <property type="term" value="F:sequence-specific DNA binding"/>
    <property type="evidence" value="ECO:0007669"/>
    <property type="project" value="InterPro"/>
</dbReference>
<dbReference type="Pfam" id="PF13412">
    <property type="entry name" value="HTH_24"/>
    <property type="match status" value="1"/>
</dbReference>
<dbReference type="AlphaFoldDB" id="A0A1H5IT83"/>
<dbReference type="SMART" id="SM00344">
    <property type="entry name" value="HTH_ASNC"/>
    <property type="match status" value="1"/>
</dbReference>
<accession>A0A1H5IT83</accession>
<dbReference type="PANTHER" id="PTHR30154:SF34">
    <property type="entry name" value="TRANSCRIPTIONAL REGULATOR AZLB"/>
    <property type="match status" value="1"/>
</dbReference>
<dbReference type="InterPro" id="IPR019888">
    <property type="entry name" value="Tscrpt_reg_AsnC-like"/>
</dbReference>
<dbReference type="PRINTS" id="PR00033">
    <property type="entry name" value="HTHASNC"/>
</dbReference>
<organism evidence="5 6">
    <name type="scientific">Arthrobacter alpinus</name>
    <dbReference type="NCBI Taxonomy" id="656366"/>
    <lineage>
        <taxon>Bacteria</taxon>
        <taxon>Bacillati</taxon>
        <taxon>Actinomycetota</taxon>
        <taxon>Actinomycetes</taxon>
        <taxon>Micrococcales</taxon>
        <taxon>Micrococcaceae</taxon>
        <taxon>Arthrobacter</taxon>
    </lineage>
</organism>
<dbReference type="GO" id="GO:0043200">
    <property type="term" value="P:response to amino acid"/>
    <property type="evidence" value="ECO:0007669"/>
    <property type="project" value="TreeGrafter"/>
</dbReference>
<name>A0A1H5IT83_9MICC</name>
<keyword evidence="2" id="KW-0238">DNA-binding</keyword>
<dbReference type="InterPro" id="IPR036390">
    <property type="entry name" value="WH_DNA-bd_sf"/>
</dbReference>
<evidence type="ECO:0000256" key="1">
    <source>
        <dbReference type="ARBA" id="ARBA00023015"/>
    </source>
</evidence>
<dbReference type="Proteomes" id="UP000182725">
    <property type="component" value="Unassembled WGS sequence"/>
</dbReference>
<evidence type="ECO:0000256" key="2">
    <source>
        <dbReference type="ARBA" id="ARBA00023125"/>
    </source>
</evidence>
<gene>
    <name evidence="5" type="ORF">SAMN04489740_1399</name>
</gene>